<dbReference type="PANTHER" id="PTHR21236">
    <property type="entry name" value="GOLGI MEMBRANE PROTEIN YIP1"/>
    <property type="match status" value="1"/>
</dbReference>
<evidence type="ECO:0000256" key="4">
    <source>
        <dbReference type="ARBA" id="ARBA00022989"/>
    </source>
</evidence>
<sequence length="273" mass="28669">MPSTFAPPPSSEEVPYNAEPSSSSQQQHHHNQRSSLDGGSGRYQPPPPSQNFQHHHQPSSTSSSFQQNQPSSSAGGGFGGGWAALFTRTKSFGNVQNTTSSSGAASSGNRGFRGKVSWSGGFPDEPPLLEELGVDFAQIARRAKSAMNPLPMRKKHTRETSKDDDLAGPLVVFGLIATLHALQGKGHYGYILGWSAIASGLTCWLLNQLTAQNNNDAGENLSLSRTASVIGYNATSILFLSVVKAFVHSEGSSNGSKSSSGGGSFSGTTNSVE</sequence>
<dbReference type="OrthoDB" id="440385at2759"/>
<feature type="compositionally biased region" description="Low complexity" evidence="6">
    <location>
        <begin position="58"/>
        <end position="73"/>
    </location>
</feature>
<keyword evidence="4" id="KW-1133">Transmembrane helix</keyword>
<dbReference type="eggNOG" id="KOG3103">
    <property type="taxonomic scope" value="Eukaryota"/>
</dbReference>
<name>K8F3S4_9CHLO</name>
<evidence type="ECO:0000256" key="1">
    <source>
        <dbReference type="ARBA" id="ARBA00004141"/>
    </source>
</evidence>
<evidence type="ECO:0000256" key="5">
    <source>
        <dbReference type="ARBA" id="ARBA00023136"/>
    </source>
</evidence>
<evidence type="ECO:0000256" key="3">
    <source>
        <dbReference type="ARBA" id="ARBA00022692"/>
    </source>
</evidence>
<dbReference type="GO" id="GO:0016020">
    <property type="term" value="C:membrane"/>
    <property type="evidence" value="ECO:0007669"/>
    <property type="project" value="UniProtKB-SubCell"/>
</dbReference>
<dbReference type="STRING" id="41875.K8F3S4"/>
<dbReference type="EMBL" id="FO082270">
    <property type="protein sequence ID" value="CCO66712.1"/>
    <property type="molecule type" value="Genomic_DNA"/>
</dbReference>
<keyword evidence="8" id="KW-1185">Reference proteome</keyword>
<dbReference type="GO" id="GO:0005802">
    <property type="term" value="C:trans-Golgi network"/>
    <property type="evidence" value="ECO:0007669"/>
    <property type="project" value="TreeGrafter"/>
</dbReference>
<evidence type="ECO:0000256" key="6">
    <source>
        <dbReference type="SAM" id="MobiDB-lite"/>
    </source>
</evidence>
<keyword evidence="3" id="KW-0812">Transmembrane</keyword>
<gene>
    <name evidence="7" type="ORF">Bathy09g03440</name>
</gene>
<dbReference type="RefSeq" id="XP_007511152.1">
    <property type="nucleotide sequence ID" value="XM_007511090.1"/>
</dbReference>
<dbReference type="KEGG" id="bpg:Bathy09g03440"/>
<comment type="subcellular location">
    <subcellularLocation>
        <location evidence="1">Membrane</location>
        <topology evidence="1">Multi-pass membrane protein</topology>
    </subcellularLocation>
</comment>
<accession>K8F3S4</accession>
<evidence type="ECO:0000313" key="8">
    <source>
        <dbReference type="Proteomes" id="UP000198341"/>
    </source>
</evidence>
<protein>
    <submittedName>
        <fullName evidence="7">Uncharacterized protein</fullName>
    </submittedName>
</protein>
<dbReference type="GO" id="GO:0048280">
    <property type="term" value="P:vesicle fusion with Golgi apparatus"/>
    <property type="evidence" value="ECO:0007669"/>
    <property type="project" value="TreeGrafter"/>
</dbReference>
<reference evidence="7 8" key="1">
    <citation type="submission" date="2011-10" db="EMBL/GenBank/DDBJ databases">
        <authorList>
            <person name="Genoscope - CEA"/>
        </authorList>
    </citation>
    <scope>NUCLEOTIDE SEQUENCE [LARGE SCALE GENOMIC DNA]</scope>
    <source>
        <strain evidence="7 8">RCC 1105</strain>
    </source>
</reference>
<feature type="compositionally biased region" description="Pro residues" evidence="6">
    <location>
        <begin position="1"/>
        <end position="10"/>
    </location>
</feature>
<dbReference type="InterPro" id="IPR045231">
    <property type="entry name" value="Yip1/4-like"/>
</dbReference>
<evidence type="ECO:0000256" key="2">
    <source>
        <dbReference type="ARBA" id="ARBA00010596"/>
    </source>
</evidence>
<dbReference type="Proteomes" id="UP000198341">
    <property type="component" value="Chromosome 9"/>
</dbReference>
<feature type="region of interest" description="Disordered" evidence="6">
    <location>
        <begin position="251"/>
        <end position="273"/>
    </location>
</feature>
<keyword evidence="5" id="KW-0472">Membrane</keyword>
<dbReference type="GO" id="GO:0006888">
    <property type="term" value="P:endoplasmic reticulum to Golgi vesicle-mediated transport"/>
    <property type="evidence" value="ECO:0007669"/>
    <property type="project" value="InterPro"/>
</dbReference>
<organism evidence="7 8">
    <name type="scientific">Bathycoccus prasinos</name>
    <dbReference type="NCBI Taxonomy" id="41875"/>
    <lineage>
        <taxon>Eukaryota</taxon>
        <taxon>Viridiplantae</taxon>
        <taxon>Chlorophyta</taxon>
        <taxon>Mamiellophyceae</taxon>
        <taxon>Mamiellales</taxon>
        <taxon>Bathycoccaceae</taxon>
        <taxon>Bathycoccus</taxon>
    </lineage>
</organism>
<feature type="region of interest" description="Disordered" evidence="6">
    <location>
        <begin position="1"/>
        <end position="80"/>
    </location>
</feature>
<dbReference type="PANTHER" id="PTHR21236:SF2">
    <property type="entry name" value="PROTEIN YIPF"/>
    <property type="match status" value="1"/>
</dbReference>
<evidence type="ECO:0000313" key="7">
    <source>
        <dbReference type="EMBL" id="CCO66712.1"/>
    </source>
</evidence>
<proteinExistence type="inferred from homology"/>
<dbReference type="GeneID" id="19013851"/>
<comment type="similarity">
    <text evidence="2">Belongs to the YIP1 family.</text>
</comment>
<dbReference type="AlphaFoldDB" id="K8F3S4"/>